<evidence type="ECO:0000313" key="2">
    <source>
        <dbReference type="EMBL" id="GGN65460.1"/>
    </source>
</evidence>
<dbReference type="EMBL" id="BMMM01000006">
    <property type="protein sequence ID" value="GGN65460.1"/>
    <property type="molecule type" value="Genomic_DNA"/>
</dbReference>
<feature type="region of interest" description="Disordered" evidence="1">
    <location>
        <begin position="1"/>
        <end position="27"/>
    </location>
</feature>
<accession>A0A917Y3W6</accession>
<feature type="region of interest" description="Disordered" evidence="1">
    <location>
        <begin position="44"/>
        <end position="67"/>
    </location>
</feature>
<gene>
    <name evidence="2" type="ORF">GCM10011579_035900</name>
</gene>
<feature type="compositionally biased region" description="Low complexity" evidence="1">
    <location>
        <begin position="183"/>
        <end position="192"/>
    </location>
</feature>
<comment type="caution">
    <text evidence="2">The sequence shown here is derived from an EMBL/GenBank/DDBJ whole genome shotgun (WGS) entry which is preliminary data.</text>
</comment>
<name>A0A917Y3W6_9ACTN</name>
<feature type="region of interest" description="Disordered" evidence="1">
    <location>
        <begin position="94"/>
        <end position="149"/>
    </location>
</feature>
<dbReference type="AlphaFoldDB" id="A0A917Y3W6"/>
<proteinExistence type="predicted"/>
<sequence length="246" mass="26158">MPQQGRGAEAGPWEGRAHATVGAGDADDVDVDAFVDVHVRDGLGDQQAARGQDVGHPAQQGGRVAADADIAVDEEPGVPAALTGERLEDGALQRLPAEPHRVRDGGLADIDPERGPPPRRKLGDQPPRPASHVEHGPFAAPQRLQIGRVGPRTPPLYVEREQPPVGTAKVEGASAGTERVGVRVRGPGSSRGRLGREHACRQGWRWRARRHRAGAGTHLQLGPDAGCRAHRWFTARTRASSAANRP</sequence>
<evidence type="ECO:0000313" key="3">
    <source>
        <dbReference type="Proteomes" id="UP000600365"/>
    </source>
</evidence>
<evidence type="ECO:0000256" key="1">
    <source>
        <dbReference type="SAM" id="MobiDB-lite"/>
    </source>
</evidence>
<keyword evidence="3" id="KW-1185">Reference proteome</keyword>
<feature type="compositionally biased region" description="Basic and acidic residues" evidence="1">
    <location>
        <begin position="94"/>
        <end position="116"/>
    </location>
</feature>
<feature type="region of interest" description="Disordered" evidence="1">
    <location>
        <begin position="165"/>
        <end position="196"/>
    </location>
</feature>
<organism evidence="2 3">
    <name type="scientific">Streptomyces albiflavescens</name>
    <dbReference type="NCBI Taxonomy" id="1623582"/>
    <lineage>
        <taxon>Bacteria</taxon>
        <taxon>Bacillati</taxon>
        <taxon>Actinomycetota</taxon>
        <taxon>Actinomycetes</taxon>
        <taxon>Kitasatosporales</taxon>
        <taxon>Streptomycetaceae</taxon>
        <taxon>Streptomyces</taxon>
    </lineage>
</organism>
<reference evidence="2 3" key="1">
    <citation type="journal article" date="2014" name="Int. J. Syst. Evol. Microbiol.">
        <title>Complete genome sequence of Corynebacterium casei LMG S-19264T (=DSM 44701T), isolated from a smear-ripened cheese.</title>
        <authorList>
            <consortium name="US DOE Joint Genome Institute (JGI-PGF)"/>
            <person name="Walter F."/>
            <person name="Albersmeier A."/>
            <person name="Kalinowski J."/>
            <person name="Ruckert C."/>
        </authorList>
    </citation>
    <scope>NUCLEOTIDE SEQUENCE [LARGE SCALE GENOMIC DNA]</scope>
    <source>
        <strain evidence="2 3">CGMCC 4.7111</strain>
    </source>
</reference>
<protein>
    <submittedName>
        <fullName evidence="2">Uncharacterized protein</fullName>
    </submittedName>
</protein>
<dbReference type="Proteomes" id="UP000600365">
    <property type="component" value="Unassembled WGS sequence"/>
</dbReference>